<organism evidence="1">
    <name type="scientific">mine drainage metagenome</name>
    <dbReference type="NCBI Taxonomy" id="410659"/>
    <lineage>
        <taxon>unclassified sequences</taxon>
        <taxon>metagenomes</taxon>
        <taxon>ecological metagenomes</taxon>
    </lineage>
</organism>
<dbReference type="AlphaFoldDB" id="A0A1J5Q7R9"/>
<dbReference type="SUPFAM" id="SSF53474">
    <property type="entry name" value="alpha/beta-Hydrolases"/>
    <property type="match status" value="1"/>
</dbReference>
<accession>A0A1J5Q7R9</accession>
<dbReference type="InterPro" id="IPR029058">
    <property type="entry name" value="AB_hydrolase_fold"/>
</dbReference>
<dbReference type="GO" id="GO:0016787">
    <property type="term" value="F:hydrolase activity"/>
    <property type="evidence" value="ECO:0007669"/>
    <property type="project" value="InterPro"/>
</dbReference>
<dbReference type="Gene3D" id="3.40.50.1820">
    <property type="entry name" value="alpha/beta hydrolase"/>
    <property type="match status" value="1"/>
</dbReference>
<evidence type="ECO:0000313" key="1">
    <source>
        <dbReference type="EMBL" id="OIQ79686.1"/>
    </source>
</evidence>
<sequence>MPPLSTTAPSSAHPVTEAPSVLILPGWLGSGPGHWQSRWQALYGDTLVEQSDWQSPRRGDWIARLEDVVLAQPGAVALVAHSLGCHLVAAWAASSRHACRVTCALLVAPPDLQRTDLPAELLPWQRPLFDQPLPFPAMVAASGDDPFCDWPVAEQIALRWRADCIDLGPRGHVNSESGLGDWPAGRHLLNTLLQRNRHNPTPPLSLVAR</sequence>
<protein>
    <recommendedName>
        <fullName evidence="2">Alpha/beta hydrolase family protein</fullName>
    </recommendedName>
</protein>
<dbReference type="Pfam" id="PF06821">
    <property type="entry name" value="Ser_hydrolase"/>
    <property type="match status" value="1"/>
</dbReference>
<dbReference type="InterPro" id="IPR010662">
    <property type="entry name" value="RBBP9/YdeN"/>
</dbReference>
<evidence type="ECO:0008006" key="2">
    <source>
        <dbReference type="Google" id="ProtNLM"/>
    </source>
</evidence>
<name>A0A1J5Q7R9_9ZZZZ</name>
<dbReference type="EMBL" id="MLJW01001174">
    <property type="protein sequence ID" value="OIQ79686.1"/>
    <property type="molecule type" value="Genomic_DNA"/>
</dbReference>
<gene>
    <name evidence="1" type="ORF">GALL_385700</name>
</gene>
<proteinExistence type="predicted"/>
<reference evidence="1" key="1">
    <citation type="submission" date="2016-10" db="EMBL/GenBank/DDBJ databases">
        <title>Sequence of Gallionella enrichment culture.</title>
        <authorList>
            <person name="Poehlein A."/>
            <person name="Muehling M."/>
            <person name="Daniel R."/>
        </authorList>
    </citation>
    <scope>NUCLEOTIDE SEQUENCE</scope>
</reference>
<comment type="caution">
    <text evidence="1">The sequence shown here is derived from an EMBL/GenBank/DDBJ whole genome shotgun (WGS) entry which is preliminary data.</text>
</comment>